<keyword evidence="5" id="KW-0949">S-adenosyl-L-methionine</keyword>
<accession>A0A918WL16</accession>
<keyword evidence="4" id="KW-0808">Transferase</keyword>
<proteinExistence type="inferred from homology"/>
<evidence type="ECO:0000256" key="6">
    <source>
        <dbReference type="ARBA" id="ARBA00022747"/>
    </source>
</evidence>
<protein>
    <recommendedName>
        <fullName evidence="2">site-specific DNA-methyltransferase (adenine-specific)</fullName>
        <ecNumber evidence="2">2.1.1.72</ecNumber>
    </recommendedName>
</protein>
<reference evidence="10" key="2">
    <citation type="submission" date="2020-09" db="EMBL/GenBank/DDBJ databases">
        <authorList>
            <person name="Sun Q."/>
            <person name="Kim S."/>
        </authorList>
    </citation>
    <scope>NUCLEOTIDE SEQUENCE</scope>
    <source>
        <strain evidence="10">KCTC 12988</strain>
    </source>
</reference>
<dbReference type="GO" id="GO:0008170">
    <property type="term" value="F:N-methyltransferase activity"/>
    <property type="evidence" value="ECO:0007669"/>
    <property type="project" value="InterPro"/>
</dbReference>
<feature type="region of interest" description="Disordered" evidence="8">
    <location>
        <begin position="230"/>
        <end position="266"/>
    </location>
</feature>
<dbReference type="InterPro" id="IPR051537">
    <property type="entry name" value="DNA_Adenine_Mtase"/>
</dbReference>
<keyword evidence="3" id="KW-0489">Methyltransferase</keyword>
<evidence type="ECO:0000313" key="11">
    <source>
        <dbReference type="Proteomes" id="UP000644507"/>
    </source>
</evidence>
<dbReference type="PANTHER" id="PTHR42933">
    <property type="entry name" value="SLR6095 PROTEIN"/>
    <property type="match status" value="1"/>
</dbReference>
<evidence type="ECO:0000313" key="10">
    <source>
        <dbReference type="EMBL" id="GHC56097.1"/>
    </source>
</evidence>
<dbReference type="GO" id="GO:0032259">
    <property type="term" value="P:methylation"/>
    <property type="evidence" value="ECO:0007669"/>
    <property type="project" value="UniProtKB-KW"/>
</dbReference>
<dbReference type="EC" id="2.1.1.72" evidence="2"/>
<sequence length="266" mass="29862">MAEETALRQPKYEFRKFLEPIARRKSSPLEVFRDFATMAACSLAMQTREEEYLQIAGKYERKELGDIAKALGALVVEMEEFPFTDLLGHYYCEVNAKSGRDQRGEFYTPREVNKLMARMSVNTEEIVEKGLPFTMNEPACGSGGIVLALAEELAPHNAVDLMRVTAQDISKVGCDMAYVNLTLWAIPAHIIWGDTLRNTVNESWKNIHWARVGEDSRLVMKQAFDLVRKGVASSPEEPEPISESTSSIPPAEEVNQQWLFGGPDVS</sequence>
<keyword evidence="11" id="KW-1185">Reference proteome</keyword>
<dbReference type="PANTHER" id="PTHR42933:SF1">
    <property type="entry name" value="SITE-SPECIFIC DNA-METHYLTRANSFERASE (ADENINE-SPECIFIC)"/>
    <property type="match status" value="1"/>
</dbReference>
<dbReference type="GO" id="GO:0003677">
    <property type="term" value="F:DNA binding"/>
    <property type="evidence" value="ECO:0007669"/>
    <property type="project" value="InterPro"/>
</dbReference>
<feature type="domain" description="DNA methylase adenine-specific" evidence="9">
    <location>
        <begin position="85"/>
        <end position="202"/>
    </location>
</feature>
<dbReference type="SUPFAM" id="SSF53335">
    <property type="entry name" value="S-adenosyl-L-methionine-dependent methyltransferases"/>
    <property type="match status" value="1"/>
</dbReference>
<dbReference type="InterPro" id="IPR003356">
    <property type="entry name" value="DNA_methylase_A-5"/>
</dbReference>
<evidence type="ECO:0000259" key="9">
    <source>
        <dbReference type="Pfam" id="PF02384"/>
    </source>
</evidence>
<dbReference type="RefSeq" id="WP_189570181.1">
    <property type="nucleotide sequence ID" value="NZ_BMXI01000009.1"/>
</dbReference>
<comment type="similarity">
    <text evidence="1">Belongs to the N(4)/N(6)-methyltransferase family.</text>
</comment>
<evidence type="ECO:0000256" key="7">
    <source>
        <dbReference type="ARBA" id="ARBA00047942"/>
    </source>
</evidence>
<gene>
    <name evidence="10" type="ORF">GCM10007100_23740</name>
</gene>
<evidence type="ECO:0000256" key="8">
    <source>
        <dbReference type="SAM" id="MobiDB-lite"/>
    </source>
</evidence>
<comment type="caution">
    <text evidence="10">The sequence shown here is derived from an EMBL/GenBank/DDBJ whole genome shotgun (WGS) entry which is preliminary data.</text>
</comment>
<evidence type="ECO:0000256" key="1">
    <source>
        <dbReference type="ARBA" id="ARBA00006594"/>
    </source>
</evidence>
<keyword evidence="6" id="KW-0680">Restriction system</keyword>
<dbReference type="InterPro" id="IPR029063">
    <property type="entry name" value="SAM-dependent_MTases_sf"/>
</dbReference>
<dbReference type="GO" id="GO:0009007">
    <property type="term" value="F:site-specific DNA-methyltransferase (adenine-specific) activity"/>
    <property type="evidence" value="ECO:0007669"/>
    <property type="project" value="UniProtKB-EC"/>
</dbReference>
<dbReference type="Pfam" id="PF02384">
    <property type="entry name" value="N6_Mtase"/>
    <property type="match status" value="1"/>
</dbReference>
<dbReference type="EMBL" id="BMXI01000009">
    <property type="protein sequence ID" value="GHC56097.1"/>
    <property type="molecule type" value="Genomic_DNA"/>
</dbReference>
<dbReference type="Proteomes" id="UP000644507">
    <property type="component" value="Unassembled WGS sequence"/>
</dbReference>
<evidence type="ECO:0000256" key="3">
    <source>
        <dbReference type="ARBA" id="ARBA00022603"/>
    </source>
</evidence>
<organism evidence="10 11">
    <name type="scientific">Roseibacillus persicicus</name>
    <dbReference type="NCBI Taxonomy" id="454148"/>
    <lineage>
        <taxon>Bacteria</taxon>
        <taxon>Pseudomonadati</taxon>
        <taxon>Verrucomicrobiota</taxon>
        <taxon>Verrucomicrobiia</taxon>
        <taxon>Verrucomicrobiales</taxon>
        <taxon>Verrucomicrobiaceae</taxon>
        <taxon>Roseibacillus</taxon>
    </lineage>
</organism>
<evidence type="ECO:0000256" key="5">
    <source>
        <dbReference type="ARBA" id="ARBA00022691"/>
    </source>
</evidence>
<name>A0A918WL16_9BACT</name>
<evidence type="ECO:0000256" key="2">
    <source>
        <dbReference type="ARBA" id="ARBA00011900"/>
    </source>
</evidence>
<feature type="compositionally biased region" description="Low complexity" evidence="8">
    <location>
        <begin position="241"/>
        <end position="253"/>
    </location>
</feature>
<dbReference type="PRINTS" id="PR00507">
    <property type="entry name" value="N12N6MTFRASE"/>
</dbReference>
<dbReference type="GO" id="GO:0009307">
    <property type="term" value="P:DNA restriction-modification system"/>
    <property type="evidence" value="ECO:0007669"/>
    <property type="project" value="UniProtKB-KW"/>
</dbReference>
<comment type="catalytic activity">
    <reaction evidence="7">
        <text>a 2'-deoxyadenosine in DNA + S-adenosyl-L-methionine = an N(6)-methyl-2'-deoxyadenosine in DNA + S-adenosyl-L-homocysteine + H(+)</text>
        <dbReference type="Rhea" id="RHEA:15197"/>
        <dbReference type="Rhea" id="RHEA-COMP:12418"/>
        <dbReference type="Rhea" id="RHEA-COMP:12419"/>
        <dbReference type="ChEBI" id="CHEBI:15378"/>
        <dbReference type="ChEBI" id="CHEBI:57856"/>
        <dbReference type="ChEBI" id="CHEBI:59789"/>
        <dbReference type="ChEBI" id="CHEBI:90615"/>
        <dbReference type="ChEBI" id="CHEBI:90616"/>
        <dbReference type="EC" id="2.1.1.72"/>
    </reaction>
</comment>
<reference evidence="10" key="1">
    <citation type="journal article" date="2014" name="Int. J. Syst. Evol. Microbiol.">
        <title>Complete genome sequence of Corynebacterium casei LMG S-19264T (=DSM 44701T), isolated from a smear-ripened cheese.</title>
        <authorList>
            <consortium name="US DOE Joint Genome Institute (JGI-PGF)"/>
            <person name="Walter F."/>
            <person name="Albersmeier A."/>
            <person name="Kalinowski J."/>
            <person name="Ruckert C."/>
        </authorList>
    </citation>
    <scope>NUCLEOTIDE SEQUENCE</scope>
    <source>
        <strain evidence="10">KCTC 12988</strain>
    </source>
</reference>
<evidence type="ECO:0000256" key="4">
    <source>
        <dbReference type="ARBA" id="ARBA00022679"/>
    </source>
</evidence>
<dbReference type="AlphaFoldDB" id="A0A918WL16"/>
<dbReference type="Gene3D" id="3.40.50.150">
    <property type="entry name" value="Vaccinia Virus protein VP39"/>
    <property type="match status" value="1"/>
</dbReference>